<dbReference type="EMBL" id="HG970335">
    <property type="protein sequence ID" value="CEF84206.1"/>
    <property type="molecule type" value="Genomic_DNA"/>
</dbReference>
<accession>A0A098DQS5</accession>
<organism evidence="1 3">
    <name type="scientific">Gibberella zeae (strain ATCC MYA-4620 / CBS 123657 / FGSC 9075 / NRRL 31084 / PH-1)</name>
    <name type="common">Wheat head blight fungus</name>
    <name type="synonym">Fusarium graminearum</name>
    <dbReference type="NCBI Taxonomy" id="229533"/>
    <lineage>
        <taxon>Eukaryota</taxon>
        <taxon>Fungi</taxon>
        <taxon>Dikarya</taxon>
        <taxon>Ascomycota</taxon>
        <taxon>Pezizomycotina</taxon>
        <taxon>Sordariomycetes</taxon>
        <taxon>Hypocreomycetidae</taxon>
        <taxon>Hypocreales</taxon>
        <taxon>Nectriaceae</taxon>
        <taxon>Fusarium</taxon>
    </lineage>
</organism>
<sequence length="77" mass="8590">MNEPIDMDINNAQPVSLSLAPLFTTMYRTVGSTPLLQTIYAPFRVGQHLLNRVEAEEIDKGRGNKSRVTFAANKQRG</sequence>
<reference evidence="2" key="4">
    <citation type="submission" date="2017-01" db="UniProtKB">
        <authorList>
            <consortium name="EnsemblFungi"/>
        </authorList>
    </citation>
    <scope>IDENTIFICATION</scope>
    <source>
        <strain evidence="2">PH-1 / ATCC MYA-4620 / FGSC 9075 / NRRL 31084</strain>
    </source>
</reference>
<evidence type="ECO:0000313" key="3">
    <source>
        <dbReference type="Proteomes" id="UP000070720"/>
    </source>
</evidence>
<reference evidence="2 3" key="2">
    <citation type="journal article" date="2010" name="Nature">
        <title>Comparative genomics reveals mobile pathogenicity chromosomes in Fusarium.</title>
        <authorList>
            <person name="Ma L.J."/>
            <person name="van der Does H.C."/>
            <person name="Borkovich K.A."/>
            <person name="Coleman J.J."/>
            <person name="Daboussi M.J."/>
            <person name="Di Pietro A."/>
            <person name="Dufresne M."/>
            <person name="Freitag M."/>
            <person name="Grabherr M."/>
            <person name="Henrissat B."/>
            <person name="Houterman P.M."/>
            <person name="Kang S."/>
            <person name="Shim W.B."/>
            <person name="Woloshuk C."/>
            <person name="Xie X."/>
            <person name="Xu J.R."/>
            <person name="Antoniw J."/>
            <person name="Baker S.E."/>
            <person name="Bluhm B.H."/>
            <person name="Breakspear A."/>
            <person name="Brown D.W."/>
            <person name="Butchko R.A."/>
            <person name="Chapman S."/>
            <person name="Coulson R."/>
            <person name="Coutinho P.M."/>
            <person name="Danchin E.G."/>
            <person name="Diener A."/>
            <person name="Gale L.R."/>
            <person name="Gardiner D.M."/>
            <person name="Goff S."/>
            <person name="Hammond-Kosack K.E."/>
            <person name="Hilburn K."/>
            <person name="Hua-Van A."/>
            <person name="Jonkers W."/>
            <person name="Kazan K."/>
            <person name="Kodira C.D."/>
            <person name="Koehrsen M."/>
            <person name="Kumar L."/>
            <person name="Lee Y.H."/>
            <person name="Li L."/>
            <person name="Manners J.M."/>
            <person name="Miranda-Saavedra D."/>
            <person name="Mukherjee M."/>
            <person name="Park G."/>
            <person name="Park J."/>
            <person name="Park S.Y."/>
            <person name="Proctor R.H."/>
            <person name="Regev A."/>
            <person name="Ruiz-Roldan M.C."/>
            <person name="Sain D."/>
            <person name="Sakthikumar S."/>
            <person name="Sykes S."/>
            <person name="Schwartz D.C."/>
            <person name="Turgeon B.G."/>
            <person name="Wapinski I."/>
            <person name="Yoder O."/>
            <person name="Young S."/>
            <person name="Zeng Q."/>
            <person name="Zhou S."/>
            <person name="Galagan J."/>
            <person name="Cuomo C.A."/>
            <person name="Kistler H.C."/>
            <person name="Rep M."/>
        </authorList>
    </citation>
    <scope>GENOME REANNOTATION</scope>
    <source>
        <strain evidence="3">ATCC MYA-4620 / CBS 123657 / FGSC 9075 / NRRL 31084 / PH-1</strain>
        <strain evidence="2">PH-1 / ATCC MYA-4620 / FGSC 9075 / NRRL 31084</strain>
    </source>
</reference>
<reference evidence="2 3" key="1">
    <citation type="journal article" date="2007" name="Science">
        <title>The Fusarium graminearum genome reveals a link between localized polymorphism and pathogen specialization.</title>
        <authorList>
            <person name="Cuomo C.A."/>
            <person name="Gueldener U."/>
            <person name="Xu J.-R."/>
            <person name="Trail F."/>
            <person name="Turgeon B.G."/>
            <person name="Di Pietro A."/>
            <person name="Walton J.D."/>
            <person name="Ma L.-J."/>
            <person name="Baker S.E."/>
            <person name="Rep M."/>
            <person name="Adam G."/>
            <person name="Antoniw J."/>
            <person name="Baldwin T."/>
            <person name="Calvo S.E."/>
            <person name="Chang Y.-L."/>
            <person name="DeCaprio D."/>
            <person name="Gale L.R."/>
            <person name="Gnerre S."/>
            <person name="Goswami R.S."/>
            <person name="Hammond-Kosack K."/>
            <person name="Harris L.J."/>
            <person name="Hilburn K."/>
            <person name="Kennell J.C."/>
            <person name="Kroken S."/>
            <person name="Magnuson J.K."/>
            <person name="Mannhaupt G."/>
            <person name="Mauceli E.W."/>
            <person name="Mewes H.-W."/>
            <person name="Mitterbauer R."/>
            <person name="Muehlbauer G."/>
            <person name="Muensterkoetter M."/>
            <person name="Nelson D."/>
            <person name="O'Donnell K."/>
            <person name="Ouellet T."/>
            <person name="Qi W."/>
            <person name="Quesneville H."/>
            <person name="Roncero M.I.G."/>
            <person name="Seong K.-Y."/>
            <person name="Tetko I.V."/>
            <person name="Urban M."/>
            <person name="Waalwijk C."/>
            <person name="Ward T.J."/>
            <person name="Yao J."/>
            <person name="Birren B.W."/>
            <person name="Kistler H.C."/>
        </authorList>
    </citation>
    <scope>NUCLEOTIDE SEQUENCE [LARGE SCALE GENOMIC DNA]</scope>
    <source>
        <strain evidence="3">ATCC MYA-4620 / CBS 123657 / FGSC 9075 / NRRL 31084 / PH-1</strain>
        <strain evidence="2">PH-1 / ATCC MYA-4620 / FGSC 9075 / NRRL 31084</strain>
    </source>
</reference>
<dbReference type="Proteomes" id="UP000070720">
    <property type="component" value="Chromosome 4"/>
</dbReference>
<protein>
    <submittedName>
        <fullName evidence="1">Chromosome 4, complete genome</fullName>
    </submittedName>
</protein>
<gene>
    <name evidence="1" type="ORF">FGRAMPH1_01T24487</name>
</gene>
<name>A0A098DQS5_GIBZE</name>
<evidence type="ECO:0000313" key="2">
    <source>
        <dbReference type="EnsemblFungi" id="CEF84206"/>
    </source>
</evidence>
<dbReference type="InParanoid" id="A0A098DQS5"/>
<keyword evidence="3" id="KW-1185">Reference proteome</keyword>
<dbReference type="EnsemblFungi" id="CEF84206">
    <property type="protein sequence ID" value="CEF84206"/>
    <property type="gene ID" value="FGRRES_15419"/>
</dbReference>
<proteinExistence type="predicted"/>
<evidence type="ECO:0000313" key="1">
    <source>
        <dbReference type="EMBL" id="CEF84206.1"/>
    </source>
</evidence>
<reference evidence="1 3" key="3">
    <citation type="journal article" date="2015" name="BMC Genomics">
        <title>The completed genome sequence of the pathogenic ascomycete fungus Fusarium graminearum.</title>
        <authorList>
            <person name="King R."/>
            <person name="Urban M."/>
            <person name="Hammond-Kosack M.C."/>
            <person name="Hassani-Pak K."/>
            <person name="Hammond-Kosack K.E."/>
        </authorList>
    </citation>
    <scope>NUCLEOTIDE SEQUENCE [LARGE SCALE GENOMIC DNA]</scope>
    <source>
        <strain evidence="3">ATCC MYA-4620 / CBS 123657 / FGSC 9075 / NRRL 31084 / PH-1</strain>
        <strain evidence="1">PH-1</strain>
    </source>
</reference>
<accession>A0A0E0SCP3</accession>
<dbReference type="VEuPathDB" id="FungiDB:FGRAMPH1_01G24487"/>
<dbReference type="AlphaFoldDB" id="A0A098DQS5"/>